<keyword evidence="3" id="KW-1185">Reference proteome</keyword>
<dbReference type="PANTHER" id="PTHR43162">
    <property type="match status" value="1"/>
</dbReference>
<feature type="domain" description="NmrA-like" evidence="1">
    <location>
        <begin position="2"/>
        <end position="277"/>
    </location>
</feature>
<evidence type="ECO:0000313" key="2">
    <source>
        <dbReference type="EMBL" id="UVI29214.1"/>
    </source>
</evidence>
<accession>A0ABY5S5N0</accession>
<dbReference type="PANTHER" id="PTHR43162:SF1">
    <property type="entry name" value="PRESTALK A DIFFERENTIATION PROTEIN A"/>
    <property type="match status" value="1"/>
</dbReference>
<reference evidence="2" key="1">
    <citation type="submission" date="2022-01" db="EMBL/GenBank/DDBJ databases">
        <title>Paenibacillus spongiae sp. nov., isolated from marine sponge.</title>
        <authorList>
            <person name="Li Z."/>
            <person name="Zhang M."/>
        </authorList>
    </citation>
    <scope>NUCLEOTIDE SEQUENCE</scope>
    <source>
        <strain evidence="2">PHS-Z3</strain>
    </source>
</reference>
<dbReference type="EMBL" id="CP091430">
    <property type="protein sequence ID" value="UVI29214.1"/>
    <property type="molecule type" value="Genomic_DNA"/>
</dbReference>
<dbReference type="Gene3D" id="3.90.25.10">
    <property type="entry name" value="UDP-galactose 4-epimerase, domain 1"/>
    <property type="match status" value="1"/>
</dbReference>
<dbReference type="Gene3D" id="3.40.50.720">
    <property type="entry name" value="NAD(P)-binding Rossmann-like Domain"/>
    <property type="match status" value="1"/>
</dbReference>
<evidence type="ECO:0000313" key="3">
    <source>
        <dbReference type="Proteomes" id="UP001057877"/>
    </source>
</evidence>
<dbReference type="Proteomes" id="UP001057877">
    <property type="component" value="Chromosome"/>
</dbReference>
<evidence type="ECO:0000259" key="1">
    <source>
        <dbReference type="Pfam" id="PF05368"/>
    </source>
</evidence>
<sequence length="289" mass="32556">MKIGVIGGTGTVGSRLVRELEERNAFVRILARDPEKHQGRYSEAEWFRGDLEAPDSLEGAFDQLDAVFLLTSMAQNETSQGIEAVTAVKKAGVRKIVFLSVPMMEHMLHIPHIKSKIGIEDAIKRSGMAYTILRPNNFFQNDYWFRDAILQNRVYPQPLGPVGLHRVDVGDIAHAAANALLLTGFEGGEYPLNGPEVLTGEAIAETYSRHTGADIRYFGDDLGAWYRQAAMTMPDWLANDYRVMYKSFQQYGCLGTEQDFVRQKELLLREPRSFDAFVAETIAGWKYDK</sequence>
<dbReference type="RefSeq" id="WP_258385303.1">
    <property type="nucleotide sequence ID" value="NZ_CP091430.1"/>
</dbReference>
<proteinExistence type="predicted"/>
<dbReference type="InterPro" id="IPR051604">
    <property type="entry name" value="Ergot_Alk_Oxidoreductase"/>
</dbReference>
<dbReference type="InterPro" id="IPR008030">
    <property type="entry name" value="NmrA-like"/>
</dbReference>
<dbReference type="Pfam" id="PF05368">
    <property type="entry name" value="NmrA"/>
    <property type="match status" value="1"/>
</dbReference>
<dbReference type="InterPro" id="IPR036291">
    <property type="entry name" value="NAD(P)-bd_dom_sf"/>
</dbReference>
<dbReference type="SUPFAM" id="SSF51735">
    <property type="entry name" value="NAD(P)-binding Rossmann-fold domains"/>
    <property type="match status" value="1"/>
</dbReference>
<gene>
    <name evidence="2" type="ORF">L1F29_27895</name>
</gene>
<protein>
    <submittedName>
        <fullName evidence="2">NmrA family NAD(P)-binding protein</fullName>
    </submittedName>
</protein>
<organism evidence="2 3">
    <name type="scientific">Paenibacillus spongiae</name>
    <dbReference type="NCBI Taxonomy" id="2909671"/>
    <lineage>
        <taxon>Bacteria</taxon>
        <taxon>Bacillati</taxon>
        <taxon>Bacillota</taxon>
        <taxon>Bacilli</taxon>
        <taxon>Bacillales</taxon>
        <taxon>Paenibacillaceae</taxon>
        <taxon>Paenibacillus</taxon>
    </lineage>
</organism>
<name>A0ABY5S5N0_9BACL</name>